<dbReference type="AlphaFoldDB" id="N4WNG4"/>
<feature type="transmembrane region" description="Helical" evidence="1">
    <location>
        <begin position="849"/>
        <end position="868"/>
    </location>
</feature>
<dbReference type="PANTHER" id="PTHR32063:SF18">
    <property type="entry name" value="CATION EFFLUX SYSTEM PROTEIN"/>
    <property type="match status" value="1"/>
</dbReference>
<comment type="caution">
    <text evidence="2">The sequence shown here is derived from an EMBL/GenBank/DDBJ whole genome shotgun (WGS) entry which is preliminary data.</text>
</comment>
<evidence type="ECO:0000256" key="1">
    <source>
        <dbReference type="SAM" id="Phobius"/>
    </source>
</evidence>
<dbReference type="Gene3D" id="3.30.2090.10">
    <property type="entry name" value="Multidrug efflux transporter AcrB TolC docking domain, DN and DC subdomains"/>
    <property type="match status" value="2"/>
</dbReference>
<reference evidence="2 3" key="1">
    <citation type="submission" date="2013-03" db="EMBL/GenBank/DDBJ databases">
        <title>Draft genome sequence of Gracibacillus halophilus YIM-C55.5, a moderately halophilic and thermophilic organism from the Xiaochaidamu salt lake.</title>
        <authorList>
            <person name="Sugumar T."/>
            <person name="Polireddy D.R."/>
            <person name="Antony A."/>
            <person name="Madhava Y.R."/>
            <person name="Sivakumar N."/>
        </authorList>
    </citation>
    <scope>NUCLEOTIDE SEQUENCE [LARGE SCALE GENOMIC DNA]</scope>
    <source>
        <strain evidence="2 3">YIM-C55.5</strain>
    </source>
</reference>
<dbReference type="STRING" id="1308866.J416_03861"/>
<dbReference type="Gene3D" id="3.30.70.1320">
    <property type="entry name" value="Multidrug efflux transporter AcrB pore domain like"/>
    <property type="match status" value="1"/>
</dbReference>
<dbReference type="OrthoDB" id="9757876at2"/>
<dbReference type="SUPFAM" id="SSF82714">
    <property type="entry name" value="Multidrug efflux transporter AcrB TolC docking domain, DN and DC subdomains"/>
    <property type="match status" value="1"/>
</dbReference>
<feature type="transmembrane region" description="Helical" evidence="1">
    <location>
        <begin position="950"/>
        <end position="972"/>
    </location>
</feature>
<dbReference type="Gene3D" id="3.30.70.1440">
    <property type="entry name" value="Multidrug efflux transporter AcrB pore domain"/>
    <property type="match status" value="1"/>
</dbReference>
<feature type="transmembrane region" description="Helical" evidence="1">
    <location>
        <begin position="452"/>
        <end position="475"/>
    </location>
</feature>
<dbReference type="PATRIC" id="fig|1308866.3.peg.782"/>
<keyword evidence="1" id="KW-1133">Transmembrane helix</keyword>
<accession>N4WNG4</accession>
<evidence type="ECO:0000313" key="2">
    <source>
        <dbReference type="EMBL" id="ENH97672.1"/>
    </source>
</evidence>
<dbReference type="PRINTS" id="PR00702">
    <property type="entry name" value="ACRIFLAVINRP"/>
</dbReference>
<feature type="transmembrane region" description="Helical" evidence="1">
    <location>
        <begin position="352"/>
        <end position="372"/>
    </location>
</feature>
<dbReference type="SUPFAM" id="SSF82866">
    <property type="entry name" value="Multidrug efflux transporter AcrB transmembrane domain"/>
    <property type="match status" value="2"/>
</dbReference>
<feature type="transmembrane region" description="Helical" evidence="1">
    <location>
        <begin position="978"/>
        <end position="1003"/>
    </location>
</feature>
<dbReference type="eggNOG" id="COG0841">
    <property type="taxonomic scope" value="Bacteria"/>
</dbReference>
<dbReference type="GO" id="GO:0005886">
    <property type="term" value="C:plasma membrane"/>
    <property type="evidence" value="ECO:0007669"/>
    <property type="project" value="TreeGrafter"/>
</dbReference>
<dbReference type="Gene3D" id="3.30.70.1430">
    <property type="entry name" value="Multidrug efflux transporter AcrB pore domain"/>
    <property type="match status" value="2"/>
</dbReference>
<dbReference type="PANTHER" id="PTHR32063">
    <property type="match status" value="1"/>
</dbReference>
<dbReference type="Pfam" id="PF00873">
    <property type="entry name" value="ACR_tran"/>
    <property type="match status" value="1"/>
</dbReference>
<dbReference type="EMBL" id="APML01000016">
    <property type="protein sequence ID" value="ENH97672.1"/>
    <property type="molecule type" value="Genomic_DNA"/>
</dbReference>
<dbReference type="RefSeq" id="WP_003465140.1">
    <property type="nucleotide sequence ID" value="NZ_APML01000016.1"/>
</dbReference>
<organism evidence="2 3">
    <name type="scientific">Gracilibacillus halophilus YIM-C55.5</name>
    <dbReference type="NCBI Taxonomy" id="1308866"/>
    <lineage>
        <taxon>Bacteria</taxon>
        <taxon>Bacillati</taxon>
        <taxon>Bacillota</taxon>
        <taxon>Bacilli</taxon>
        <taxon>Bacillales</taxon>
        <taxon>Bacillaceae</taxon>
        <taxon>Gracilibacillus</taxon>
    </lineage>
</organism>
<dbReference type="InterPro" id="IPR027463">
    <property type="entry name" value="AcrB_DN_DC_subdom"/>
</dbReference>
<feature type="transmembrane region" description="Helical" evidence="1">
    <location>
        <begin position="424"/>
        <end position="446"/>
    </location>
</feature>
<proteinExistence type="predicted"/>
<keyword evidence="1" id="KW-0472">Membrane</keyword>
<protein>
    <submittedName>
        <fullName evidence="2">Acriflavin resistance protein family transporter</fullName>
    </submittedName>
</protein>
<name>N4WNG4_9BACI</name>
<gene>
    <name evidence="2" type="ORF">J416_03861</name>
</gene>
<keyword evidence="1" id="KW-0812">Transmembrane</keyword>
<dbReference type="SUPFAM" id="SSF82693">
    <property type="entry name" value="Multidrug efflux transporter AcrB pore domain, PN1, PN2, PC1 and PC2 subdomains"/>
    <property type="match status" value="2"/>
</dbReference>
<dbReference type="Proteomes" id="UP000012283">
    <property type="component" value="Unassembled WGS sequence"/>
</dbReference>
<dbReference type="Gene3D" id="1.20.1640.10">
    <property type="entry name" value="Multidrug efflux transporter AcrB transmembrane domain"/>
    <property type="match status" value="2"/>
</dbReference>
<sequence length="1018" mass="112977">MARLLQYRKIVWVFLLLFFITGIFTYTQIPKRDIPEIKQNIASITTSYPGSSPETVEETITSPMEEVLLDVSGVEQVSSASLNGFSSVTVVVENSTNSESTYASIQQSVQDIQSDLPEEARPPQVKTDVVTSSVATYHLLSDERSSLYELRHEINDWKETLSNIHGVSSIQVKGLPEQRMLVSLDQEQLAEANVQPNHVIDLIQNELRPVALGTEENDQQNYLLQLSSLSEREQLENLLIKQHNGQPLYLDDVASIEVNEQPIDDKITYEGQPALSLTIYAEEGVNVRSLQEQITEKVNALQTSLPEDVSVDQYYSQSTIIDEVYSNLFVSFAISMLAVILVMVLGLPISSAIIVGGAIPASILIGFIPLPYSGVDLNQISVIGIIVALGILVDDAIVINDNMMRRFQLGDSPLEATKRSMREVGVSIITSTLLIVFSFFPLTFLSGSNGDFIRALPIALISTVLASTLIALTVIPTIQYTRQLKWYHTKKRRIGVLSRLFRNLEQFYTETVLPLVLKKPLATVISGIIVCCLLLLLVVKVPFEFFPAADRQEVTLSLTLDEGTPIEETDQTLENIESYILKHTEHVTETTRYTGGGLPNIFSSSLERPGENTGQLVVRINRDKTSAATFIENYQSDLREAFPEGEIFLETIVSGPPPSADLELQLQGDHMATIWEEARAIKEDFEKQSSVALARLNTGSEQPVKEYTIDQDFLEEHNFNQRQITQTMQLANVGMPISEIRVDQSRMPLQVTLDEGKADGIDLSALTLVNTNGELFTYDQFVSEETRDQIAMIPHLNGKRTITLSVYAKSDQKTRFDTDANSVIDQANQRLSDDVTMIEEGEASAENEFFLEVAKLFVIVLFLIYLTLAIQFNSLLTPVLITSTVLLAVTGAIAGLFVTNQPLSFLAVLGIVSLSGIVVRNSILMIEFIEQQKAKDKPLMEAIVLAGKARLRPIILTTLTSIAALTPIIFVGDVLFRPLAISIVSGIIFSSTLTLLLLPPLYVTMTKLRKRKSMHARK</sequence>
<keyword evidence="3" id="KW-1185">Reference proteome</keyword>
<evidence type="ECO:0000313" key="3">
    <source>
        <dbReference type="Proteomes" id="UP000012283"/>
    </source>
</evidence>
<feature type="transmembrane region" description="Helical" evidence="1">
    <location>
        <begin position="378"/>
        <end position="399"/>
    </location>
</feature>
<dbReference type="InterPro" id="IPR001036">
    <property type="entry name" value="Acrflvin-R"/>
</dbReference>
<feature type="transmembrane region" description="Helical" evidence="1">
    <location>
        <begin position="875"/>
        <end position="898"/>
    </location>
</feature>
<feature type="transmembrane region" description="Helical" evidence="1">
    <location>
        <begin position="324"/>
        <end position="345"/>
    </location>
</feature>
<dbReference type="GO" id="GO:0042910">
    <property type="term" value="F:xenobiotic transmembrane transporter activity"/>
    <property type="evidence" value="ECO:0007669"/>
    <property type="project" value="TreeGrafter"/>
</dbReference>
<feature type="transmembrane region" description="Helical" evidence="1">
    <location>
        <begin position="904"/>
        <end position="929"/>
    </location>
</feature>
<feature type="transmembrane region" description="Helical" evidence="1">
    <location>
        <begin position="521"/>
        <end position="543"/>
    </location>
</feature>